<keyword evidence="7" id="KW-0328">Glycosyltransferase</keyword>
<comment type="pathway">
    <text evidence="3">Glycan metabolism; chondroitin sulfate biosynthesis.</text>
</comment>
<keyword evidence="10" id="KW-0479">Metal-binding</keyword>
<dbReference type="InterPro" id="IPR043538">
    <property type="entry name" value="XYLT"/>
</dbReference>
<keyword evidence="13 20" id="KW-1133">Transmembrane helix</keyword>
<accession>A0AAW2ZQX2</accession>
<evidence type="ECO:0000313" key="21">
    <source>
        <dbReference type="EMBL" id="KAL0491863.1"/>
    </source>
</evidence>
<keyword evidence="16" id="KW-1015">Disulfide bond</keyword>
<keyword evidence="8" id="KW-0808">Transferase</keyword>
<evidence type="ECO:0000256" key="8">
    <source>
        <dbReference type="ARBA" id="ARBA00022679"/>
    </source>
</evidence>
<dbReference type="GO" id="GO:0030158">
    <property type="term" value="F:protein xylosyltransferase activity"/>
    <property type="evidence" value="ECO:0007669"/>
    <property type="project" value="UniProtKB-EC"/>
</dbReference>
<dbReference type="Proteomes" id="UP001431209">
    <property type="component" value="Unassembled WGS sequence"/>
</dbReference>
<keyword evidence="17" id="KW-0325">Glycoprotein</keyword>
<evidence type="ECO:0000313" key="22">
    <source>
        <dbReference type="Proteomes" id="UP001431209"/>
    </source>
</evidence>
<evidence type="ECO:0000256" key="3">
    <source>
        <dbReference type="ARBA" id="ARBA00004840"/>
    </source>
</evidence>
<evidence type="ECO:0000256" key="11">
    <source>
        <dbReference type="ARBA" id="ARBA00022824"/>
    </source>
</evidence>
<evidence type="ECO:0000256" key="13">
    <source>
        <dbReference type="ARBA" id="ARBA00022989"/>
    </source>
</evidence>
<evidence type="ECO:0000256" key="9">
    <source>
        <dbReference type="ARBA" id="ARBA00022692"/>
    </source>
</evidence>
<evidence type="ECO:0000256" key="18">
    <source>
        <dbReference type="ARBA" id="ARBA00042865"/>
    </source>
</evidence>
<evidence type="ECO:0000256" key="6">
    <source>
        <dbReference type="ARBA" id="ARBA00011972"/>
    </source>
</evidence>
<evidence type="ECO:0000256" key="5">
    <source>
        <dbReference type="ARBA" id="ARBA00010195"/>
    </source>
</evidence>
<keyword evidence="11" id="KW-0256">Endoplasmic reticulum</keyword>
<dbReference type="GO" id="GO:0046872">
    <property type="term" value="F:metal ion binding"/>
    <property type="evidence" value="ECO:0007669"/>
    <property type="project" value="UniProtKB-KW"/>
</dbReference>
<dbReference type="GO" id="GO:0015012">
    <property type="term" value="P:heparan sulfate proteoglycan biosynthetic process"/>
    <property type="evidence" value="ECO:0007669"/>
    <property type="project" value="TreeGrafter"/>
</dbReference>
<gene>
    <name evidence="21" type="ORF">AKO1_010260</name>
</gene>
<keyword evidence="15 20" id="KW-0472">Membrane</keyword>
<keyword evidence="14" id="KW-0333">Golgi apparatus</keyword>
<feature type="transmembrane region" description="Helical" evidence="20">
    <location>
        <begin position="7"/>
        <end position="25"/>
    </location>
</feature>
<dbReference type="InterPro" id="IPR003406">
    <property type="entry name" value="Glyco_trans_14"/>
</dbReference>
<evidence type="ECO:0000256" key="19">
    <source>
        <dbReference type="ARBA" id="ARBA00047847"/>
    </source>
</evidence>
<organism evidence="21 22">
    <name type="scientific">Acrasis kona</name>
    <dbReference type="NCBI Taxonomy" id="1008807"/>
    <lineage>
        <taxon>Eukaryota</taxon>
        <taxon>Discoba</taxon>
        <taxon>Heterolobosea</taxon>
        <taxon>Tetramitia</taxon>
        <taxon>Eutetramitia</taxon>
        <taxon>Acrasidae</taxon>
        <taxon>Acrasis</taxon>
    </lineage>
</organism>
<proteinExistence type="inferred from homology"/>
<evidence type="ECO:0000256" key="15">
    <source>
        <dbReference type="ARBA" id="ARBA00023136"/>
    </source>
</evidence>
<dbReference type="EC" id="2.4.2.26" evidence="6"/>
<evidence type="ECO:0000256" key="7">
    <source>
        <dbReference type="ARBA" id="ARBA00022676"/>
    </source>
</evidence>
<evidence type="ECO:0000256" key="12">
    <source>
        <dbReference type="ARBA" id="ARBA00022968"/>
    </source>
</evidence>
<keyword evidence="22" id="KW-1185">Reference proteome</keyword>
<evidence type="ECO:0000256" key="14">
    <source>
        <dbReference type="ARBA" id="ARBA00023034"/>
    </source>
</evidence>
<evidence type="ECO:0000256" key="2">
    <source>
        <dbReference type="ARBA" id="ARBA00004648"/>
    </source>
</evidence>
<dbReference type="EMBL" id="JAOPGA020001877">
    <property type="protein sequence ID" value="KAL0491863.1"/>
    <property type="molecule type" value="Genomic_DNA"/>
</dbReference>
<dbReference type="GO" id="GO:0000139">
    <property type="term" value="C:Golgi membrane"/>
    <property type="evidence" value="ECO:0007669"/>
    <property type="project" value="UniProtKB-SubCell"/>
</dbReference>
<evidence type="ECO:0000256" key="10">
    <source>
        <dbReference type="ARBA" id="ARBA00022723"/>
    </source>
</evidence>
<comment type="pathway">
    <text evidence="4">Glycan metabolism; heparan sulfate biosynthesis.</text>
</comment>
<name>A0AAW2ZQX2_9EUKA</name>
<dbReference type="GO" id="GO:0050650">
    <property type="term" value="P:chondroitin sulfate proteoglycan biosynthetic process"/>
    <property type="evidence" value="ECO:0007669"/>
    <property type="project" value="TreeGrafter"/>
</dbReference>
<sequence>MQRQRRYIIFIVLLFFYSTLAIYIISHRSPSSTLVIHHNVEKCNFGISLQINSDHYCTCPELSVGDSCESLNEPPTKYQKLVKMEMPWSGIFQINEGSAPLDAPDNIVDYANRVVTWQSGRLSPEITATRGLSKTDEFFMDVSTKYGPYTKNDAMVISALHEYNIKFSSTLGLGGDLKSVPGKMLFVLMVSKELDLIEYLFNTVYSKDHYYIFSLSSAATKELRQSVEQLVKMPNVAIIPENLSIQGIWSDVSLIYMEVVGVLHALMMGWTDWSWKFCLSETHFPAKPISALSSYLGSLSQSHVFFNLNTQPDERLRVVQTCLDTFCCDVHPLKANYKHLEEEFLSKPEYIKGGSSWHVESRNTLLHIYSSRKCIELLIMMKHAAVPEEIYYHMTVLYLSRSDTWSLANGTDVKIVGSTLVDTTQSRILTYIYWDGRASPREVLPEHFEDIKNSNLFFARKVKRLENMKEMSRYFNISSGL</sequence>
<comment type="caution">
    <text evidence="21">The sequence shown here is derived from an EMBL/GenBank/DDBJ whole genome shotgun (WGS) entry which is preliminary data.</text>
</comment>
<dbReference type="PANTHER" id="PTHR46025">
    <property type="entry name" value="XYLOSYLTRANSFERASE OXT"/>
    <property type="match status" value="1"/>
</dbReference>
<reference evidence="21 22" key="1">
    <citation type="submission" date="2024-03" db="EMBL/GenBank/DDBJ databases">
        <title>The Acrasis kona genome and developmental transcriptomes reveal deep origins of eukaryotic multicellular pathways.</title>
        <authorList>
            <person name="Sheikh S."/>
            <person name="Fu C.-J."/>
            <person name="Brown M.W."/>
            <person name="Baldauf S.L."/>
        </authorList>
    </citation>
    <scope>NUCLEOTIDE SEQUENCE [LARGE SCALE GENOMIC DNA]</scope>
    <source>
        <strain evidence="21 22">ATCC MYA-3509</strain>
    </source>
</reference>
<dbReference type="AlphaFoldDB" id="A0AAW2ZQX2"/>
<evidence type="ECO:0000256" key="4">
    <source>
        <dbReference type="ARBA" id="ARBA00005093"/>
    </source>
</evidence>
<keyword evidence="12" id="KW-0735">Signal-anchor</keyword>
<dbReference type="Pfam" id="PF02485">
    <property type="entry name" value="Branch"/>
    <property type="match status" value="1"/>
</dbReference>
<dbReference type="GO" id="GO:0005789">
    <property type="term" value="C:endoplasmic reticulum membrane"/>
    <property type="evidence" value="ECO:0007669"/>
    <property type="project" value="UniProtKB-SubCell"/>
</dbReference>
<keyword evidence="9 20" id="KW-0812">Transmembrane</keyword>
<dbReference type="PANTHER" id="PTHR46025:SF3">
    <property type="entry name" value="XYLOSYLTRANSFERASE OXT"/>
    <property type="match status" value="1"/>
</dbReference>
<comment type="catalytic activity">
    <reaction evidence="19">
        <text>UDP-alpha-D-xylose + L-seryl-[protein] = 3-O-(beta-D-xylosyl)-L-seryl-[protein] + UDP + H(+)</text>
        <dbReference type="Rhea" id="RHEA:50192"/>
        <dbReference type="Rhea" id="RHEA-COMP:9863"/>
        <dbReference type="Rhea" id="RHEA-COMP:12567"/>
        <dbReference type="ChEBI" id="CHEBI:15378"/>
        <dbReference type="ChEBI" id="CHEBI:29999"/>
        <dbReference type="ChEBI" id="CHEBI:57632"/>
        <dbReference type="ChEBI" id="CHEBI:58223"/>
        <dbReference type="ChEBI" id="CHEBI:132085"/>
        <dbReference type="EC" id="2.4.2.26"/>
    </reaction>
</comment>
<comment type="similarity">
    <text evidence="5">Belongs to the glycosyltransferase 14 family. XylT subfamily.</text>
</comment>
<evidence type="ECO:0000256" key="16">
    <source>
        <dbReference type="ARBA" id="ARBA00023157"/>
    </source>
</evidence>
<evidence type="ECO:0000256" key="20">
    <source>
        <dbReference type="SAM" id="Phobius"/>
    </source>
</evidence>
<comment type="subcellular location">
    <subcellularLocation>
        <location evidence="2">Endoplasmic reticulum membrane</location>
        <topology evidence="2">Single-pass type II membrane protein</topology>
    </subcellularLocation>
    <subcellularLocation>
        <location evidence="1">Golgi apparatus membrane</location>
        <topology evidence="1">Single-pass type II membrane protein</topology>
    </subcellularLocation>
</comment>
<evidence type="ECO:0000256" key="17">
    <source>
        <dbReference type="ARBA" id="ARBA00023180"/>
    </source>
</evidence>
<protein>
    <recommendedName>
        <fullName evidence="6">protein xylosyltransferase</fullName>
        <ecNumber evidence="6">2.4.2.26</ecNumber>
    </recommendedName>
    <alternativeName>
        <fullName evidence="18">Peptide O-xylosyltransferase</fullName>
    </alternativeName>
</protein>
<evidence type="ECO:0000256" key="1">
    <source>
        <dbReference type="ARBA" id="ARBA00004323"/>
    </source>
</evidence>